<feature type="region of interest" description="Disordered" evidence="1">
    <location>
        <begin position="68"/>
        <end position="90"/>
    </location>
</feature>
<dbReference type="OrthoDB" id="9016971at2"/>
<geneLocation type="plasmid" evidence="2 3">
    <name>pBPHYT01</name>
</geneLocation>
<dbReference type="KEGG" id="bpy:Bphyt_7330"/>
<organism evidence="2 3">
    <name type="scientific">Paraburkholderia phytofirmans (strain DSM 17436 / LMG 22146 / PsJN)</name>
    <name type="common">Burkholderia phytofirmans</name>
    <dbReference type="NCBI Taxonomy" id="398527"/>
    <lineage>
        <taxon>Bacteria</taxon>
        <taxon>Pseudomonadati</taxon>
        <taxon>Pseudomonadota</taxon>
        <taxon>Betaproteobacteria</taxon>
        <taxon>Burkholderiales</taxon>
        <taxon>Burkholderiaceae</taxon>
        <taxon>Paraburkholderia</taxon>
    </lineage>
</organism>
<evidence type="ECO:0000313" key="3">
    <source>
        <dbReference type="Proteomes" id="UP000001739"/>
    </source>
</evidence>
<accession>B2TH66</accession>
<dbReference type="Proteomes" id="UP000001739">
    <property type="component" value="Plasmid pBPHYT01"/>
</dbReference>
<sequence length="90" mass="9871">MDAKNAPEESGSGSAWTPSGEYSWNHAAGWTITRYSVRGVRTYLLWDKEGKKYGPFLSAKDAQAEFDRRAPAATIEPAANETASEDSNDQ</sequence>
<dbReference type="RefSeq" id="WP_012430984.1">
    <property type="nucleotide sequence ID" value="NC_010679.1"/>
</dbReference>
<reference evidence="2 3" key="1">
    <citation type="journal article" date="2011" name="J. Bacteriol.">
        <title>Complete genome sequence of the plant growth-promoting endophyte Burkholderia phytofirmans strain PsJN.</title>
        <authorList>
            <person name="Weilharter A."/>
            <person name="Mitter B."/>
            <person name="Shin M.V."/>
            <person name="Chain P.S."/>
            <person name="Nowak J."/>
            <person name="Sessitsch A."/>
        </authorList>
    </citation>
    <scope>NUCLEOTIDE SEQUENCE [LARGE SCALE GENOMIC DNA]</scope>
    <source>
        <strain evidence="3">DSM 17436 / LMG 22146 / PsJN</strain>
        <plasmid evidence="2 3">pBPHYT01</plasmid>
    </source>
</reference>
<dbReference type="HOGENOM" id="CLU_2435210_0_0_4"/>
<evidence type="ECO:0000256" key="1">
    <source>
        <dbReference type="SAM" id="MobiDB-lite"/>
    </source>
</evidence>
<evidence type="ECO:0000313" key="2">
    <source>
        <dbReference type="EMBL" id="ACD21615.1"/>
    </source>
</evidence>
<feature type="compositionally biased region" description="Polar residues" evidence="1">
    <location>
        <begin position="11"/>
        <end position="21"/>
    </location>
</feature>
<protein>
    <submittedName>
        <fullName evidence="2">Uncharacterized protein</fullName>
    </submittedName>
</protein>
<name>B2TH66_PARPJ</name>
<gene>
    <name evidence="2" type="ordered locus">Bphyt_7330</name>
</gene>
<dbReference type="EMBL" id="CP001054">
    <property type="protein sequence ID" value="ACD21615.1"/>
    <property type="molecule type" value="Genomic_DNA"/>
</dbReference>
<dbReference type="AlphaFoldDB" id="B2TH66"/>
<feature type="region of interest" description="Disordered" evidence="1">
    <location>
        <begin position="1"/>
        <end position="21"/>
    </location>
</feature>
<proteinExistence type="predicted"/>
<keyword evidence="2" id="KW-0614">Plasmid</keyword>